<gene>
    <name evidence="2" type="ORF">M0654_00405</name>
</gene>
<reference evidence="2 3" key="1">
    <citation type="submission" date="2022-04" db="EMBL/GenBank/DDBJ databases">
        <title>Rhizobium coralii sp. nov., isolated from coral Turbinaria peltata.</title>
        <authorList>
            <person name="Sun H."/>
        </authorList>
    </citation>
    <scope>NUCLEOTIDE SEQUENCE [LARGE SCALE GENOMIC DNA]</scope>
    <source>
        <strain evidence="2 3">NTR19</strain>
    </source>
</reference>
<dbReference type="CDD" id="cd04301">
    <property type="entry name" value="NAT_SF"/>
    <property type="match status" value="1"/>
</dbReference>
<name>A0ABT0IKN3_9HYPH</name>
<proteinExistence type="predicted"/>
<sequence>MNEQLQVREGIGEEEEAKLLDLLKSYNVATFGESDRRELAVPLYDDGGQLIGGLTGYTGRGWLYIAMLFVPEHLRERGLAARMLELAEAEARSRGCIGAYIDTMNPAARKLYIKCGYSPIGTLEGLAGGHAITWLQKPLSPSP</sequence>
<evidence type="ECO:0000313" key="2">
    <source>
        <dbReference type="EMBL" id="MCK8778431.1"/>
    </source>
</evidence>
<dbReference type="Gene3D" id="3.40.630.30">
    <property type="match status" value="1"/>
</dbReference>
<dbReference type="RefSeq" id="WP_248681353.1">
    <property type="nucleotide sequence ID" value="NZ_JALPRY010000001.1"/>
</dbReference>
<feature type="domain" description="N-acetyltransferase" evidence="1">
    <location>
        <begin position="5"/>
        <end position="140"/>
    </location>
</feature>
<evidence type="ECO:0000313" key="3">
    <source>
        <dbReference type="Proteomes" id="UP001202827"/>
    </source>
</evidence>
<dbReference type="Proteomes" id="UP001202827">
    <property type="component" value="Unassembled WGS sequence"/>
</dbReference>
<keyword evidence="3" id="KW-1185">Reference proteome</keyword>
<evidence type="ECO:0000259" key="1">
    <source>
        <dbReference type="PROSITE" id="PS51186"/>
    </source>
</evidence>
<comment type="caution">
    <text evidence="2">The sequence shown here is derived from an EMBL/GenBank/DDBJ whole genome shotgun (WGS) entry which is preliminary data.</text>
</comment>
<dbReference type="Pfam" id="PF00583">
    <property type="entry name" value="Acetyltransf_1"/>
    <property type="match status" value="1"/>
</dbReference>
<dbReference type="SUPFAM" id="SSF55729">
    <property type="entry name" value="Acyl-CoA N-acyltransferases (Nat)"/>
    <property type="match status" value="1"/>
</dbReference>
<protein>
    <submittedName>
        <fullName evidence="2">GNAT family N-acetyltransferase</fullName>
    </submittedName>
</protein>
<dbReference type="InterPro" id="IPR016181">
    <property type="entry name" value="Acyl_CoA_acyltransferase"/>
</dbReference>
<accession>A0ABT0IKN3</accession>
<dbReference type="PROSITE" id="PS51186">
    <property type="entry name" value="GNAT"/>
    <property type="match status" value="1"/>
</dbReference>
<dbReference type="EMBL" id="JALPRY010000001">
    <property type="protein sequence ID" value="MCK8778431.1"/>
    <property type="molecule type" value="Genomic_DNA"/>
</dbReference>
<organism evidence="2 3">
    <name type="scientific">Neorhizobium turbinariae</name>
    <dbReference type="NCBI Taxonomy" id="2937795"/>
    <lineage>
        <taxon>Bacteria</taxon>
        <taxon>Pseudomonadati</taxon>
        <taxon>Pseudomonadota</taxon>
        <taxon>Alphaproteobacteria</taxon>
        <taxon>Hyphomicrobiales</taxon>
        <taxon>Rhizobiaceae</taxon>
        <taxon>Rhizobium/Agrobacterium group</taxon>
        <taxon>Neorhizobium</taxon>
    </lineage>
</organism>
<dbReference type="InterPro" id="IPR000182">
    <property type="entry name" value="GNAT_dom"/>
</dbReference>